<evidence type="ECO:0000256" key="1">
    <source>
        <dbReference type="SAM" id="Phobius"/>
    </source>
</evidence>
<sequence>MNPNTPSRHSIRWLAPFLFVVLLAVVLLGGYFVLGACAVLFVLLLASLAINVPPYRRDQDQERVITKNVQVVEGALERQRSGIESDRPRGQDFSANDLKEQQAALHDVKQRLRGERIDLGVVIVVLVLNAWLFSVVLAAWWATGGNACPSLTLARAPFTVISAMKATGSRAENAMLDETKAATCFFVPNAQGGA</sequence>
<evidence type="ECO:0000313" key="3">
    <source>
        <dbReference type="Proteomes" id="UP000199706"/>
    </source>
</evidence>
<keyword evidence="1" id="KW-1133">Transmembrane helix</keyword>
<feature type="transmembrane region" description="Helical" evidence="1">
    <location>
        <begin position="17"/>
        <end position="50"/>
    </location>
</feature>
<dbReference type="Proteomes" id="UP000199706">
    <property type="component" value="Unassembled WGS sequence"/>
</dbReference>
<dbReference type="RefSeq" id="WP_090685491.1">
    <property type="nucleotide sequence ID" value="NZ_FNCJ01000006.1"/>
</dbReference>
<dbReference type="AlphaFoldDB" id="A0A1G7YJS2"/>
<keyword evidence="1" id="KW-0472">Membrane</keyword>
<gene>
    <name evidence="2" type="ORF">SAMN05216466_106212</name>
</gene>
<dbReference type="EMBL" id="FNCJ01000006">
    <property type="protein sequence ID" value="SDG96535.1"/>
    <property type="molecule type" value="Genomic_DNA"/>
</dbReference>
<evidence type="ECO:0000313" key="2">
    <source>
        <dbReference type="EMBL" id="SDG96535.1"/>
    </source>
</evidence>
<organism evidence="2 3">
    <name type="scientific">Paraburkholderia phenazinium</name>
    <dbReference type="NCBI Taxonomy" id="60549"/>
    <lineage>
        <taxon>Bacteria</taxon>
        <taxon>Pseudomonadati</taxon>
        <taxon>Pseudomonadota</taxon>
        <taxon>Betaproteobacteria</taxon>
        <taxon>Burkholderiales</taxon>
        <taxon>Burkholderiaceae</taxon>
        <taxon>Paraburkholderia</taxon>
    </lineage>
</organism>
<name>A0A1G7YJS2_9BURK</name>
<reference evidence="2 3" key="1">
    <citation type="submission" date="2016-10" db="EMBL/GenBank/DDBJ databases">
        <authorList>
            <person name="de Groot N.N."/>
        </authorList>
    </citation>
    <scope>NUCLEOTIDE SEQUENCE [LARGE SCALE GENOMIC DNA]</scope>
    <source>
        <strain evidence="2 3">LMG 2247</strain>
    </source>
</reference>
<proteinExistence type="predicted"/>
<feature type="transmembrane region" description="Helical" evidence="1">
    <location>
        <begin position="119"/>
        <end position="142"/>
    </location>
</feature>
<protein>
    <submittedName>
        <fullName evidence="2">Uncharacterized protein</fullName>
    </submittedName>
</protein>
<accession>A0A1G7YJS2</accession>
<keyword evidence="1" id="KW-0812">Transmembrane</keyword>